<organism evidence="2 3">
    <name type="scientific">Protopolystoma xenopodis</name>
    <dbReference type="NCBI Taxonomy" id="117903"/>
    <lineage>
        <taxon>Eukaryota</taxon>
        <taxon>Metazoa</taxon>
        <taxon>Spiralia</taxon>
        <taxon>Lophotrochozoa</taxon>
        <taxon>Platyhelminthes</taxon>
        <taxon>Monogenea</taxon>
        <taxon>Polyopisthocotylea</taxon>
        <taxon>Polystomatidea</taxon>
        <taxon>Polystomatidae</taxon>
        <taxon>Protopolystoma</taxon>
    </lineage>
</organism>
<evidence type="ECO:0000313" key="3">
    <source>
        <dbReference type="Proteomes" id="UP000784294"/>
    </source>
</evidence>
<sequence length="90" mass="10307">MIMHTMGSGQGELLWVFLPICPSCERRVKQLVQLNFAVSKGLELSKETNWRGQRGKTGLNGHLSRQGPMSPRQAIVDRRREDDVRVPKRH</sequence>
<dbReference type="Proteomes" id="UP000784294">
    <property type="component" value="Unassembled WGS sequence"/>
</dbReference>
<gene>
    <name evidence="2" type="ORF">PXEA_LOCUS21602</name>
</gene>
<reference evidence="2" key="1">
    <citation type="submission" date="2018-11" db="EMBL/GenBank/DDBJ databases">
        <authorList>
            <consortium name="Pathogen Informatics"/>
        </authorList>
    </citation>
    <scope>NUCLEOTIDE SEQUENCE</scope>
</reference>
<dbReference type="AlphaFoldDB" id="A0A448X4W2"/>
<protein>
    <submittedName>
        <fullName evidence="2">Uncharacterized protein</fullName>
    </submittedName>
</protein>
<accession>A0A448X4W2</accession>
<evidence type="ECO:0000313" key="2">
    <source>
        <dbReference type="EMBL" id="VEL28162.1"/>
    </source>
</evidence>
<evidence type="ECO:0000256" key="1">
    <source>
        <dbReference type="SAM" id="MobiDB-lite"/>
    </source>
</evidence>
<dbReference type="EMBL" id="CAAALY010092821">
    <property type="protein sequence ID" value="VEL28162.1"/>
    <property type="molecule type" value="Genomic_DNA"/>
</dbReference>
<name>A0A448X4W2_9PLAT</name>
<feature type="compositionally biased region" description="Basic and acidic residues" evidence="1">
    <location>
        <begin position="75"/>
        <end position="90"/>
    </location>
</feature>
<keyword evidence="3" id="KW-1185">Reference proteome</keyword>
<comment type="caution">
    <text evidence="2">The sequence shown here is derived from an EMBL/GenBank/DDBJ whole genome shotgun (WGS) entry which is preliminary data.</text>
</comment>
<feature type="region of interest" description="Disordered" evidence="1">
    <location>
        <begin position="48"/>
        <end position="90"/>
    </location>
</feature>
<proteinExistence type="predicted"/>